<sequence>MFLLSFLLPKFLKTIFYIIFLCFLLYTLIIIYFQKHLKISAEIDVVDGIYTEFCINNTSYFDITLNKVKYLPNDGVNMETFEVDGKYLYEFNSVYIHSGDFIYVNLYFEPDKKLSSYDGTINLRFNFLLLYFTIPAEIKTQ</sequence>
<organism evidence="2 3">
    <name type="scientific">Spraguea lophii (strain 42_110)</name>
    <name type="common">Microsporidian parasite</name>
    <dbReference type="NCBI Taxonomy" id="1358809"/>
    <lineage>
        <taxon>Eukaryota</taxon>
        <taxon>Fungi</taxon>
        <taxon>Fungi incertae sedis</taxon>
        <taxon>Microsporidia</taxon>
        <taxon>Spragueidae</taxon>
        <taxon>Spraguea</taxon>
    </lineage>
</organism>
<accession>S7XUG0</accession>
<comment type="caution">
    <text evidence="2">The sequence shown here is derived from an EMBL/GenBank/DDBJ whole genome shotgun (WGS) entry which is preliminary data.</text>
</comment>
<evidence type="ECO:0000313" key="3">
    <source>
        <dbReference type="Proteomes" id="UP000014978"/>
    </source>
</evidence>
<keyword evidence="1" id="KW-0812">Transmembrane</keyword>
<dbReference type="InParanoid" id="S7XUG0"/>
<reference evidence="3" key="1">
    <citation type="journal article" date="2013" name="PLoS Genet.">
        <title>The genome of Spraguea lophii and the basis of host-microsporidian interactions.</title>
        <authorList>
            <person name="Campbell S.E."/>
            <person name="Williams T.A."/>
            <person name="Yousuf A."/>
            <person name="Soanes D.M."/>
            <person name="Paszkiewicz K.H."/>
            <person name="Williams B.A.P."/>
        </authorList>
    </citation>
    <scope>NUCLEOTIDE SEQUENCE [LARGE SCALE GENOMIC DNA]</scope>
    <source>
        <strain evidence="3">42_110</strain>
    </source>
</reference>
<name>S7XUG0_SPRLO</name>
<dbReference type="AlphaFoldDB" id="S7XUG0"/>
<keyword evidence="1" id="KW-0472">Membrane</keyword>
<evidence type="ECO:0000256" key="1">
    <source>
        <dbReference type="SAM" id="Phobius"/>
    </source>
</evidence>
<keyword evidence="3" id="KW-1185">Reference proteome</keyword>
<dbReference type="HOGENOM" id="CLU_1826549_0_0_1"/>
<gene>
    <name evidence="2" type="ORF">SLOPH_752</name>
</gene>
<evidence type="ECO:0000313" key="2">
    <source>
        <dbReference type="EMBL" id="EPR79548.1"/>
    </source>
</evidence>
<dbReference type="VEuPathDB" id="MicrosporidiaDB:SLOPH_752"/>
<proteinExistence type="predicted"/>
<dbReference type="Proteomes" id="UP000014978">
    <property type="component" value="Unassembled WGS sequence"/>
</dbReference>
<keyword evidence="1" id="KW-1133">Transmembrane helix</keyword>
<dbReference type="EMBL" id="ATCN01000205">
    <property type="protein sequence ID" value="EPR79548.1"/>
    <property type="molecule type" value="Genomic_DNA"/>
</dbReference>
<protein>
    <submittedName>
        <fullName evidence="2">Uncharacterized protein</fullName>
    </submittedName>
</protein>
<feature type="transmembrane region" description="Helical" evidence="1">
    <location>
        <begin position="15"/>
        <end position="33"/>
    </location>
</feature>